<organism evidence="2 3">
    <name type="scientific">Muiribacterium halophilum</name>
    <dbReference type="NCBI Taxonomy" id="2053465"/>
    <lineage>
        <taxon>Bacteria</taxon>
        <taxon>Candidatus Muiribacteriota</taxon>
        <taxon>Candidatus Muiribacteriia</taxon>
        <taxon>Candidatus Muiribacteriales</taxon>
        <taxon>Candidatus Muiribacteriaceae</taxon>
        <taxon>Candidatus Muiribacterium</taxon>
    </lineage>
</organism>
<dbReference type="Pfam" id="PF22352">
    <property type="entry name" value="K319L-like_PKD"/>
    <property type="match status" value="1"/>
</dbReference>
<reference evidence="2 3" key="1">
    <citation type="submission" date="2017-11" db="EMBL/GenBank/DDBJ databases">
        <title>Genome-resolved metagenomics identifies genetic mobility, metabolic interactions, and unexpected diversity in perchlorate-reducing communities.</title>
        <authorList>
            <person name="Barnum T.P."/>
            <person name="Figueroa I.A."/>
            <person name="Carlstrom C.I."/>
            <person name="Lucas L.N."/>
            <person name="Engelbrektson A.L."/>
            <person name="Coates J.D."/>
        </authorList>
    </citation>
    <scope>NUCLEOTIDE SEQUENCE [LARGE SCALE GENOMIC DNA]</scope>
    <source>
        <strain evidence="2">BM706</strain>
    </source>
</reference>
<dbReference type="InterPro" id="IPR008969">
    <property type="entry name" value="CarboxyPept-like_regulatory"/>
</dbReference>
<comment type="caution">
    <text evidence="2">The sequence shown here is derived from an EMBL/GenBank/DDBJ whole genome shotgun (WGS) entry which is preliminary data.</text>
</comment>
<dbReference type="Gene3D" id="2.60.40.10">
    <property type="entry name" value="Immunoglobulins"/>
    <property type="match status" value="2"/>
</dbReference>
<evidence type="ECO:0000256" key="1">
    <source>
        <dbReference type="ARBA" id="ARBA00009820"/>
    </source>
</evidence>
<dbReference type="SUPFAM" id="SSF69304">
    <property type="entry name" value="Tricorn protease N-terminal domain"/>
    <property type="match status" value="1"/>
</dbReference>
<name>A0A2N5ZAZ0_MUIH1</name>
<protein>
    <submittedName>
        <fullName evidence="2">Uncharacterized protein</fullName>
    </submittedName>
</protein>
<dbReference type="Pfam" id="PF07676">
    <property type="entry name" value="PD40"/>
    <property type="match status" value="3"/>
</dbReference>
<dbReference type="InterPro" id="IPR011042">
    <property type="entry name" value="6-blade_b-propeller_TolB-like"/>
</dbReference>
<dbReference type="AlphaFoldDB" id="A0A2N5ZAZ0"/>
<accession>A0A2N5ZAZ0</accession>
<dbReference type="InterPro" id="IPR035986">
    <property type="entry name" value="PKD_dom_sf"/>
</dbReference>
<sequence>MTITIIITSITGCNSGSDNLNMMSIPSFTSSIEGYVFKEGTTSSSAPNKATTLLQPASTESVLSGVVVSIYGTSISTTSDSTGYFKLEITDRDYLGIRKITFKSPSGTSEYGNVVLNINENDRKLYRVKLNTVNKNNEVIEFNPDDKTTIINRFPLVDAGPDIYTNNFTNDYIKIITENSYDPDGDISTVKLDLNNDMVFERIEPYRSRYIISDRQHYFTNPGTYVVNVLMMDDMGGVALDSMNVYVQTNNRMTNFKPVAYITEGDAAQDGIIEANGGTQLKITGYGRDYDDLPGISLTYKWTQVSGPSVSMSFSSDTTEMTFTPVSGNDYVFNFYANDGTYESEPAQITVKCDSSSTGGTNTGSSEGYLYYEAENIIYRLNTQAISETALTGSTYISTYPCLTSDGSTLYFSSNKSDSENYDIYTIPNTGGTVVRVNNTQSTTNINKDEFMPFVSSDDKIYFVYNSSLNSMDITGSNIKQQIDFNGKMVKFPTVSKDRDKLVLCSNRDTVNSFELFLYDLDSSGDVIETSEVQLTTGNNDFYPSFSKDGSFIVFYRENSSGNGDIMKLDVATKNLVSLTSDSFDNAYPIISSDDSKIYFTSNRDNDMGEIYYMTITGSSITRLTDNLYKERFLVFGE</sequence>
<evidence type="ECO:0000313" key="3">
    <source>
        <dbReference type="Proteomes" id="UP000234857"/>
    </source>
</evidence>
<dbReference type="InterPro" id="IPR013783">
    <property type="entry name" value="Ig-like_fold"/>
</dbReference>
<dbReference type="SUPFAM" id="SSF49464">
    <property type="entry name" value="Carboxypeptidase regulatory domain-like"/>
    <property type="match status" value="1"/>
</dbReference>
<dbReference type="Proteomes" id="UP000234857">
    <property type="component" value="Unassembled WGS sequence"/>
</dbReference>
<dbReference type="InterPro" id="IPR011659">
    <property type="entry name" value="WD40"/>
</dbReference>
<dbReference type="Gene3D" id="2.120.10.30">
    <property type="entry name" value="TolB, C-terminal domain"/>
    <property type="match status" value="2"/>
</dbReference>
<evidence type="ECO:0000313" key="2">
    <source>
        <dbReference type="EMBL" id="PLX15799.1"/>
    </source>
</evidence>
<dbReference type="PANTHER" id="PTHR36842">
    <property type="entry name" value="PROTEIN TOLB HOMOLOG"/>
    <property type="match status" value="1"/>
</dbReference>
<dbReference type="EMBL" id="PKTG01000129">
    <property type="protein sequence ID" value="PLX15799.1"/>
    <property type="molecule type" value="Genomic_DNA"/>
</dbReference>
<comment type="similarity">
    <text evidence="1">Belongs to the TolB family.</text>
</comment>
<dbReference type="PANTHER" id="PTHR36842:SF1">
    <property type="entry name" value="PROTEIN TOLB"/>
    <property type="match status" value="1"/>
</dbReference>
<gene>
    <name evidence="2" type="ORF">C0601_11975</name>
</gene>
<dbReference type="SUPFAM" id="SSF49299">
    <property type="entry name" value="PKD domain"/>
    <property type="match status" value="1"/>
</dbReference>
<proteinExistence type="inferred from homology"/>